<evidence type="ECO:0000313" key="1">
    <source>
        <dbReference type="EMBL" id="AXH59831.1"/>
    </source>
</evidence>
<dbReference type="EMBL" id="CP031226">
    <property type="protein sequence ID" value="AXH59831.1"/>
    <property type="molecule type" value="Genomic_DNA"/>
</dbReference>
<accession>A0AAD0PW29</accession>
<dbReference type="GeneID" id="39474293"/>
<gene>
    <name evidence="1" type="ORF">PLA107_031905</name>
</gene>
<dbReference type="Proteomes" id="UP000006426">
    <property type="component" value="Plasmid pmppla107"/>
</dbReference>
<proteinExistence type="predicted"/>
<evidence type="ECO:0000313" key="2">
    <source>
        <dbReference type="Proteomes" id="UP000006426"/>
    </source>
</evidence>
<organism evidence="1 2">
    <name type="scientific">Pseudomonas amygdali pv. lachrymans str. M301315</name>
    <dbReference type="NCBI Taxonomy" id="629260"/>
    <lineage>
        <taxon>Bacteria</taxon>
        <taxon>Pseudomonadati</taxon>
        <taxon>Pseudomonadota</taxon>
        <taxon>Gammaproteobacteria</taxon>
        <taxon>Pseudomonadales</taxon>
        <taxon>Pseudomonadaceae</taxon>
        <taxon>Pseudomonas</taxon>
        <taxon>Pseudomonas amygdali</taxon>
    </lineage>
</organism>
<name>A0AAD0PW29_PSEAV</name>
<reference evidence="1 2" key="1">
    <citation type="journal article" date="2011" name="PLoS Pathog.">
        <title>Dynamic evolution of pathogenicity revealed by sequencing and comparative genomics of 19 Pseudomonas syringae isolates.</title>
        <authorList>
            <person name="Baltrus D.A."/>
            <person name="Nishimura M.T."/>
            <person name="Romanchuk A."/>
            <person name="Chang J.H."/>
            <person name="Mukhtar M.S."/>
            <person name="Cherkis K."/>
            <person name="Roach J."/>
            <person name="Grant S.R."/>
            <person name="Jones C.D."/>
            <person name="Dangl J.L."/>
        </authorList>
    </citation>
    <scope>NUCLEOTIDE SEQUENCE [LARGE SCALE GENOMIC DNA]</scope>
    <source>
        <strain evidence="1 2">M301315</strain>
    </source>
</reference>
<geneLocation type="plasmid" evidence="2">
    <name>pmppla107</name>
</geneLocation>
<keyword evidence="1" id="KW-0614">Plasmid</keyword>
<dbReference type="RefSeq" id="WP_005741881.1">
    <property type="nucleotide sequence ID" value="NZ_CP031226.1"/>
</dbReference>
<dbReference type="AlphaFoldDB" id="A0AAD0PW29"/>
<protein>
    <submittedName>
        <fullName evidence="1">Uncharacterized protein</fullName>
    </submittedName>
</protein>
<sequence length="442" mass="49403">MAHSAEHNKLMSDFQLIEPAWLEAKALITPPPADQAFESIQGLTPENFEHLRKVSEQAQALILCYQYLRGSLEGITGDLWANQLTFPMVASIALLCETPLLGEVIECLHGELSTDDLRIIRREYREEVFYPLFLENQGLVHPVPAMWIKTSGAKAYRFLYSATSDQVSFRLCEMVKAGEIEAEDVLPVVQALVKNGSEFANESFHLDQFVEATKLYLNEVPREPFIALRKQMFGTDQVSNGECSYRLHRAIKSIYEPGRKLKPHNGSLADFANIIRENTYYCDRLLAQDLVWALRNQLDDNNSVHDAPFSGGVDSAELLSTFIRNLQLSDFDISVVIQMTMNNMSMGGAHDQAMADVSASAVEVVAKLSAHASSLTDRLSGRIDLSIPYGLWRSMSSETFEKSLGGDAGKMVMYHATHARKYLQGIKDKRLLDDAFGVDLGL</sequence>